<evidence type="ECO:0000313" key="2">
    <source>
        <dbReference type="EMBL" id="VDO01691.1"/>
    </source>
</evidence>
<gene>
    <name evidence="2" type="ORF">HNAJ_LOCUS5831</name>
</gene>
<evidence type="ECO:0000313" key="4">
    <source>
        <dbReference type="WBParaSite" id="HNAJ_0000583501-mRNA-1"/>
    </source>
</evidence>
<dbReference type="AlphaFoldDB" id="A0A0R3TFJ4"/>
<accession>A0A0R3TFJ4</accession>
<dbReference type="Proteomes" id="UP000278807">
    <property type="component" value="Unassembled WGS sequence"/>
</dbReference>
<dbReference type="STRING" id="102285.A0A0R3TFJ4"/>
<organism evidence="4">
    <name type="scientific">Rodentolepis nana</name>
    <name type="common">Dwarf tapeworm</name>
    <name type="synonym">Hymenolepis nana</name>
    <dbReference type="NCBI Taxonomy" id="102285"/>
    <lineage>
        <taxon>Eukaryota</taxon>
        <taxon>Metazoa</taxon>
        <taxon>Spiralia</taxon>
        <taxon>Lophotrochozoa</taxon>
        <taxon>Platyhelminthes</taxon>
        <taxon>Cestoda</taxon>
        <taxon>Eucestoda</taxon>
        <taxon>Cyclophyllidea</taxon>
        <taxon>Hymenolepididae</taxon>
        <taxon>Rodentolepis</taxon>
    </lineage>
</organism>
<feature type="region of interest" description="Disordered" evidence="1">
    <location>
        <begin position="85"/>
        <end position="115"/>
    </location>
</feature>
<evidence type="ECO:0000256" key="1">
    <source>
        <dbReference type="SAM" id="MobiDB-lite"/>
    </source>
</evidence>
<dbReference type="WBParaSite" id="HNAJ_0000583501-mRNA-1">
    <property type="protein sequence ID" value="HNAJ_0000583501-mRNA-1"/>
    <property type="gene ID" value="HNAJ_0000583501"/>
</dbReference>
<reference evidence="4" key="1">
    <citation type="submission" date="2017-02" db="UniProtKB">
        <authorList>
            <consortium name="WormBaseParasite"/>
        </authorList>
    </citation>
    <scope>IDENTIFICATION</scope>
</reference>
<keyword evidence="3" id="KW-1185">Reference proteome</keyword>
<proteinExistence type="predicted"/>
<protein>
    <submittedName>
        <fullName evidence="2 4">Uncharacterized protein</fullName>
    </submittedName>
</protein>
<reference evidence="2 3" key="2">
    <citation type="submission" date="2018-11" db="EMBL/GenBank/DDBJ databases">
        <authorList>
            <consortium name="Pathogen Informatics"/>
        </authorList>
    </citation>
    <scope>NUCLEOTIDE SEQUENCE [LARGE SCALE GENOMIC DNA]</scope>
</reference>
<evidence type="ECO:0000313" key="3">
    <source>
        <dbReference type="Proteomes" id="UP000278807"/>
    </source>
</evidence>
<sequence>MNNVISPPPHTVKTDLQLPSSVSTAAATSVSQLPTPTLAFSSGVLRFKRPSDFAPQGLTASVLTTQTSSKSSSVVSLNSANGCHSLQNSINSHPDLPESINEEKDGEDSPLGSGEINRAMSELEDVNPGTWSGRLPPALPGLLTSSTSQFYLTTARQRTSFDPHLRVDKIVNPRRNNDEDNKSIKSECLPIKSFGELNDIFSTYLNYLLLERADIERFGHSYSMKLK</sequence>
<name>A0A0R3TFJ4_RODNA</name>
<dbReference type="OrthoDB" id="10676312at2759"/>
<dbReference type="EMBL" id="UZAE01005507">
    <property type="protein sequence ID" value="VDO01691.1"/>
    <property type="molecule type" value="Genomic_DNA"/>
</dbReference>